<keyword evidence="2" id="KW-1185">Reference proteome</keyword>
<name>A0A4Y5TQK6_9CAUD</name>
<proteinExistence type="predicted"/>
<dbReference type="EMBL" id="MN044033">
    <property type="protein sequence ID" value="QDB71668.1"/>
    <property type="molecule type" value="Genomic_DNA"/>
</dbReference>
<sequence>MMMHYGYALVYKDKHGFVLPYEYNGCCNVFSDEAKAKNEYEALKAYLEHKFVTRVKSVERQVVPRKWWFPKVLIVTTHYSDDELKSLRQIISTLHVKRVKLA</sequence>
<accession>A0A4Y5TQK6</accession>
<protein>
    <submittedName>
        <fullName evidence="1">Uncharacterized protein</fullName>
    </submittedName>
</protein>
<evidence type="ECO:0000313" key="2">
    <source>
        <dbReference type="Proteomes" id="UP000320940"/>
    </source>
</evidence>
<evidence type="ECO:0000313" key="1">
    <source>
        <dbReference type="EMBL" id="QDB71668.1"/>
    </source>
</evidence>
<dbReference type="InterPro" id="IPR058010">
    <property type="entry name" value="Y01A"/>
</dbReference>
<dbReference type="Pfam" id="PF25693">
    <property type="entry name" value="Phage_Y01A"/>
    <property type="match status" value="1"/>
</dbReference>
<reference evidence="2" key="1">
    <citation type="submission" date="2019-06" db="EMBL/GenBank/DDBJ databases">
        <title>Complete genome of the novel Klebsiella pneumoniae phage Marfa.</title>
        <authorList>
            <person name="Harb L."/>
            <person name="Boeckman J."/>
            <person name="Newkirk H."/>
            <person name="Liu M."/>
            <person name="Gill J."/>
            <person name="Ramsey J."/>
        </authorList>
    </citation>
    <scope>NUCLEOTIDE SEQUENCE [LARGE SCALE GENOMIC DNA]</scope>
</reference>
<organism evidence="1 2">
    <name type="scientific">Klebsiella phage Marfa</name>
    <dbReference type="NCBI Taxonomy" id="2587809"/>
    <lineage>
        <taxon>Viruses</taxon>
        <taxon>Duplodnaviria</taxon>
        <taxon>Heunggongvirae</taxon>
        <taxon>Uroviricota</taxon>
        <taxon>Caudoviricetes</taxon>
        <taxon>Marfavirus</taxon>
        <taxon>Marfavirus marfa</taxon>
    </lineage>
</organism>
<gene>
    <name evidence="1" type="ORF">CPT_Marfa_013</name>
</gene>
<dbReference type="Proteomes" id="UP000320940">
    <property type="component" value="Segment"/>
</dbReference>